<feature type="binding site" evidence="19">
    <location>
        <position position="542"/>
    </location>
    <ligand>
        <name>ATP</name>
        <dbReference type="ChEBI" id="CHEBI:30616"/>
    </ligand>
</feature>
<dbReference type="Proteomes" id="UP001279734">
    <property type="component" value="Unassembled WGS sequence"/>
</dbReference>
<evidence type="ECO:0000256" key="11">
    <source>
        <dbReference type="ARBA" id="ARBA00023136"/>
    </source>
</evidence>
<accession>A0AAD3TFF4</accession>
<dbReference type="GO" id="GO:0005524">
    <property type="term" value="F:ATP binding"/>
    <property type="evidence" value="ECO:0007669"/>
    <property type="project" value="UniProtKB-UniRule"/>
</dbReference>
<dbReference type="GO" id="GO:0004674">
    <property type="term" value="F:protein serine/threonine kinase activity"/>
    <property type="evidence" value="ECO:0007669"/>
    <property type="project" value="UniProtKB-KW"/>
</dbReference>
<evidence type="ECO:0000256" key="4">
    <source>
        <dbReference type="ARBA" id="ARBA00022679"/>
    </source>
</evidence>
<keyword evidence="7 17" id="KW-0547">Nucleotide-binding</keyword>
<dbReference type="CDD" id="cd14066">
    <property type="entry name" value="STKc_IRAK"/>
    <property type="match status" value="1"/>
</dbReference>
<evidence type="ECO:0000256" key="20">
    <source>
        <dbReference type="SAM" id="Phobius"/>
    </source>
</evidence>
<dbReference type="FunFam" id="3.50.4.10:FF:000022">
    <property type="entry name" value="Serine/threonine-protein kinase"/>
    <property type="match status" value="1"/>
</dbReference>
<dbReference type="InterPro" id="IPR036426">
    <property type="entry name" value="Bulb-type_lectin_dom_sf"/>
</dbReference>
<dbReference type="CDD" id="cd00028">
    <property type="entry name" value="B_lectin"/>
    <property type="match status" value="1"/>
</dbReference>
<protein>
    <recommendedName>
        <fullName evidence="17">Receptor-like serine/threonine-protein kinase</fullName>
        <ecNumber evidence="17">2.7.11.1</ecNumber>
    </recommendedName>
</protein>
<dbReference type="PROSITE" id="PS50011">
    <property type="entry name" value="PROTEIN_KINASE_DOM"/>
    <property type="match status" value="1"/>
</dbReference>
<keyword evidence="6 21" id="KW-0732">Signal</keyword>
<comment type="subcellular location">
    <subcellularLocation>
        <location evidence="1">Membrane</location>
        <topology evidence="1">Single-pass type I membrane protein</topology>
    </subcellularLocation>
</comment>
<dbReference type="InterPro" id="IPR000742">
    <property type="entry name" value="EGF"/>
</dbReference>
<dbReference type="SMART" id="SM00220">
    <property type="entry name" value="S_TKc"/>
    <property type="match status" value="1"/>
</dbReference>
<dbReference type="InterPro" id="IPR001480">
    <property type="entry name" value="Bulb-type_lectin_dom"/>
</dbReference>
<dbReference type="InterPro" id="IPR024171">
    <property type="entry name" value="SRK-like_kinase"/>
</dbReference>
<feature type="domain" description="Apple" evidence="25">
    <location>
        <begin position="338"/>
        <end position="404"/>
    </location>
</feature>
<keyword evidence="8 17" id="KW-0418">Kinase</keyword>
<keyword evidence="14" id="KW-0325">Glycoprotein</keyword>
<evidence type="ECO:0000256" key="14">
    <source>
        <dbReference type="ARBA" id="ARBA00023180"/>
    </source>
</evidence>
<dbReference type="SUPFAM" id="SSF56112">
    <property type="entry name" value="Protein kinase-like (PK-like)"/>
    <property type="match status" value="1"/>
</dbReference>
<evidence type="ECO:0000259" key="22">
    <source>
        <dbReference type="PROSITE" id="PS50011"/>
    </source>
</evidence>
<keyword evidence="9 17" id="KW-0067">ATP-binding</keyword>
<evidence type="ECO:0000256" key="19">
    <source>
        <dbReference type="PROSITE-ProRule" id="PRU10141"/>
    </source>
</evidence>
<evidence type="ECO:0000256" key="16">
    <source>
        <dbReference type="ARBA" id="ARBA00048679"/>
    </source>
</evidence>
<dbReference type="Pfam" id="PF00954">
    <property type="entry name" value="S_locus_glycop"/>
    <property type="match status" value="1"/>
</dbReference>
<comment type="caution">
    <text evidence="26">The sequence shown here is derived from an EMBL/GenBank/DDBJ whole genome shotgun (WGS) entry which is preliminary data.</text>
</comment>
<keyword evidence="10 20" id="KW-1133">Transmembrane helix</keyword>
<dbReference type="FunFam" id="2.90.10.10:FF:000007">
    <property type="entry name" value="Serine/threonine-protein kinase"/>
    <property type="match status" value="1"/>
</dbReference>
<dbReference type="PROSITE" id="PS50026">
    <property type="entry name" value="EGF_3"/>
    <property type="match status" value="1"/>
</dbReference>
<evidence type="ECO:0000256" key="9">
    <source>
        <dbReference type="ARBA" id="ARBA00022840"/>
    </source>
</evidence>
<dbReference type="Gene3D" id="3.50.4.10">
    <property type="entry name" value="Hepatocyte Growth Factor"/>
    <property type="match status" value="1"/>
</dbReference>
<keyword evidence="4 17" id="KW-0808">Transferase</keyword>
<keyword evidence="12" id="KW-1015">Disulfide bond</keyword>
<comment type="catalytic activity">
    <reaction evidence="16 17">
        <text>L-seryl-[protein] + ATP = O-phospho-L-seryl-[protein] + ADP + H(+)</text>
        <dbReference type="Rhea" id="RHEA:17989"/>
        <dbReference type="Rhea" id="RHEA-COMP:9863"/>
        <dbReference type="Rhea" id="RHEA-COMP:11604"/>
        <dbReference type="ChEBI" id="CHEBI:15378"/>
        <dbReference type="ChEBI" id="CHEBI:29999"/>
        <dbReference type="ChEBI" id="CHEBI:30616"/>
        <dbReference type="ChEBI" id="CHEBI:83421"/>
        <dbReference type="ChEBI" id="CHEBI:456216"/>
        <dbReference type="EC" id="2.7.11.1"/>
    </reaction>
</comment>
<evidence type="ECO:0000256" key="2">
    <source>
        <dbReference type="ARBA" id="ARBA00022527"/>
    </source>
</evidence>
<dbReference type="SMART" id="SM00473">
    <property type="entry name" value="PAN_AP"/>
    <property type="match status" value="1"/>
</dbReference>
<evidence type="ECO:0000256" key="7">
    <source>
        <dbReference type="ARBA" id="ARBA00022741"/>
    </source>
</evidence>
<keyword evidence="11 20" id="KW-0472">Membrane</keyword>
<dbReference type="PROSITE" id="PS00107">
    <property type="entry name" value="PROTEIN_KINASE_ATP"/>
    <property type="match status" value="1"/>
</dbReference>
<evidence type="ECO:0000259" key="24">
    <source>
        <dbReference type="PROSITE" id="PS50927"/>
    </source>
</evidence>
<evidence type="ECO:0000256" key="18">
    <source>
        <dbReference type="PROSITE-ProRule" id="PRU00076"/>
    </source>
</evidence>
<evidence type="ECO:0000256" key="5">
    <source>
        <dbReference type="ARBA" id="ARBA00022692"/>
    </source>
</evidence>
<feature type="domain" description="Protein kinase" evidence="22">
    <location>
        <begin position="514"/>
        <end position="792"/>
    </location>
</feature>
<evidence type="ECO:0000256" key="8">
    <source>
        <dbReference type="ARBA" id="ARBA00022777"/>
    </source>
</evidence>
<evidence type="ECO:0000256" key="10">
    <source>
        <dbReference type="ARBA" id="ARBA00022989"/>
    </source>
</evidence>
<dbReference type="PROSITE" id="PS50948">
    <property type="entry name" value="PAN"/>
    <property type="match status" value="1"/>
</dbReference>
<evidence type="ECO:0000259" key="23">
    <source>
        <dbReference type="PROSITE" id="PS50026"/>
    </source>
</evidence>
<evidence type="ECO:0000256" key="6">
    <source>
        <dbReference type="ARBA" id="ARBA00022729"/>
    </source>
</evidence>
<dbReference type="Pfam" id="PF01453">
    <property type="entry name" value="B_lectin"/>
    <property type="match status" value="1"/>
</dbReference>
<comment type="similarity">
    <text evidence="17">Belongs to the protein kinase superfamily. Ser/Thr protein kinase family.</text>
</comment>
<dbReference type="EC" id="2.7.11.1" evidence="17"/>
<name>A0AAD3TFF4_NEPGR</name>
<dbReference type="Gene3D" id="2.90.10.10">
    <property type="entry name" value="Bulb-type lectin domain"/>
    <property type="match status" value="1"/>
</dbReference>
<organism evidence="26 27">
    <name type="scientific">Nepenthes gracilis</name>
    <name type="common">Slender pitcher plant</name>
    <dbReference type="NCBI Taxonomy" id="150966"/>
    <lineage>
        <taxon>Eukaryota</taxon>
        <taxon>Viridiplantae</taxon>
        <taxon>Streptophyta</taxon>
        <taxon>Embryophyta</taxon>
        <taxon>Tracheophyta</taxon>
        <taxon>Spermatophyta</taxon>
        <taxon>Magnoliopsida</taxon>
        <taxon>eudicotyledons</taxon>
        <taxon>Gunneridae</taxon>
        <taxon>Pentapetalae</taxon>
        <taxon>Caryophyllales</taxon>
        <taxon>Nepenthaceae</taxon>
        <taxon>Nepenthes</taxon>
    </lineage>
</organism>
<dbReference type="EMBL" id="BSYO01000035">
    <property type="protein sequence ID" value="GMH28953.1"/>
    <property type="molecule type" value="Genomic_DNA"/>
</dbReference>
<evidence type="ECO:0000256" key="3">
    <source>
        <dbReference type="ARBA" id="ARBA00022536"/>
    </source>
</evidence>
<dbReference type="PROSITE" id="PS50927">
    <property type="entry name" value="BULB_LECTIN"/>
    <property type="match status" value="1"/>
</dbReference>
<evidence type="ECO:0000313" key="26">
    <source>
        <dbReference type="EMBL" id="GMH28953.1"/>
    </source>
</evidence>
<dbReference type="InterPro" id="IPR008271">
    <property type="entry name" value="Ser/Thr_kinase_AS"/>
</dbReference>
<feature type="chain" id="PRO_5042215894" description="Receptor-like serine/threonine-protein kinase" evidence="21">
    <location>
        <begin position="31"/>
        <end position="810"/>
    </location>
</feature>
<dbReference type="PANTHER" id="PTHR47974:SF4">
    <property type="entry name" value="RECEPTOR-LIKE SERINE_THREONINE-PROTEIN KINASE"/>
    <property type="match status" value="1"/>
</dbReference>
<evidence type="ECO:0000256" key="15">
    <source>
        <dbReference type="ARBA" id="ARBA00047899"/>
    </source>
</evidence>
<keyword evidence="13" id="KW-0675">Receptor</keyword>
<evidence type="ECO:0000256" key="21">
    <source>
        <dbReference type="SAM" id="SignalP"/>
    </source>
</evidence>
<feature type="transmembrane region" description="Helical" evidence="20">
    <location>
        <begin position="456"/>
        <end position="480"/>
    </location>
</feature>
<dbReference type="Pfam" id="PF08276">
    <property type="entry name" value="PAN_2"/>
    <property type="match status" value="1"/>
</dbReference>
<dbReference type="AlphaFoldDB" id="A0AAD3TFF4"/>
<dbReference type="SMART" id="SM00108">
    <property type="entry name" value="B_lectin"/>
    <property type="match status" value="1"/>
</dbReference>
<keyword evidence="2 17" id="KW-0723">Serine/threonine-protein kinase</keyword>
<dbReference type="InterPro" id="IPR003609">
    <property type="entry name" value="Pan_app"/>
</dbReference>
<dbReference type="InterPro" id="IPR000858">
    <property type="entry name" value="S_locus_glycoprot_dom"/>
</dbReference>
<comment type="catalytic activity">
    <reaction evidence="15 17">
        <text>L-threonyl-[protein] + ATP = O-phospho-L-threonyl-[protein] + ADP + H(+)</text>
        <dbReference type="Rhea" id="RHEA:46608"/>
        <dbReference type="Rhea" id="RHEA-COMP:11060"/>
        <dbReference type="Rhea" id="RHEA-COMP:11605"/>
        <dbReference type="ChEBI" id="CHEBI:15378"/>
        <dbReference type="ChEBI" id="CHEBI:30013"/>
        <dbReference type="ChEBI" id="CHEBI:30616"/>
        <dbReference type="ChEBI" id="CHEBI:61977"/>
        <dbReference type="ChEBI" id="CHEBI:456216"/>
        <dbReference type="EC" id="2.7.11.1"/>
    </reaction>
</comment>
<evidence type="ECO:0000256" key="13">
    <source>
        <dbReference type="ARBA" id="ARBA00023170"/>
    </source>
</evidence>
<dbReference type="InterPro" id="IPR011009">
    <property type="entry name" value="Kinase-like_dom_sf"/>
</dbReference>
<dbReference type="InterPro" id="IPR000719">
    <property type="entry name" value="Prot_kinase_dom"/>
</dbReference>
<dbReference type="PANTHER" id="PTHR47974">
    <property type="entry name" value="OS07G0415500 PROTEIN"/>
    <property type="match status" value="1"/>
</dbReference>
<feature type="signal peptide" evidence="21">
    <location>
        <begin position="1"/>
        <end position="30"/>
    </location>
</feature>
<dbReference type="PIRSF" id="PIRSF000641">
    <property type="entry name" value="SRK"/>
    <property type="match status" value="1"/>
</dbReference>
<evidence type="ECO:0000256" key="1">
    <source>
        <dbReference type="ARBA" id="ARBA00004479"/>
    </source>
</evidence>
<dbReference type="Gene3D" id="3.30.200.20">
    <property type="entry name" value="Phosphorylase Kinase, domain 1"/>
    <property type="match status" value="1"/>
</dbReference>
<dbReference type="GO" id="GO:0016020">
    <property type="term" value="C:membrane"/>
    <property type="evidence" value="ECO:0007669"/>
    <property type="project" value="UniProtKB-SubCell"/>
</dbReference>
<evidence type="ECO:0000313" key="27">
    <source>
        <dbReference type="Proteomes" id="UP001279734"/>
    </source>
</evidence>
<evidence type="ECO:0000259" key="25">
    <source>
        <dbReference type="PROSITE" id="PS50948"/>
    </source>
</evidence>
<comment type="caution">
    <text evidence="18">Lacks conserved residue(s) required for the propagation of feature annotation.</text>
</comment>
<dbReference type="Gene3D" id="1.10.510.10">
    <property type="entry name" value="Transferase(Phosphotransferase) domain 1"/>
    <property type="match status" value="1"/>
</dbReference>
<feature type="domain" description="EGF-like" evidence="23">
    <location>
        <begin position="288"/>
        <end position="324"/>
    </location>
</feature>
<keyword evidence="3 18" id="KW-0245">EGF-like domain</keyword>
<evidence type="ECO:0000256" key="12">
    <source>
        <dbReference type="ARBA" id="ARBA00023157"/>
    </source>
</evidence>
<gene>
    <name evidence="26" type="ORF">Nepgr_030796</name>
</gene>
<feature type="domain" description="Bulb-type lectin" evidence="24">
    <location>
        <begin position="25"/>
        <end position="154"/>
    </location>
</feature>
<keyword evidence="27" id="KW-1185">Reference proteome</keyword>
<dbReference type="Pfam" id="PF00069">
    <property type="entry name" value="Pkinase"/>
    <property type="match status" value="1"/>
</dbReference>
<dbReference type="CDD" id="cd01098">
    <property type="entry name" value="PAN_AP_plant"/>
    <property type="match status" value="1"/>
</dbReference>
<evidence type="ECO:0000256" key="17">
    <source>
        <dbReference type="PIRNR" id="PIRNR000641"/>
    </source>
</evidence>
<dbReference type="SUPFAM" id="SSF51110">
    <property type="entry name" value="alpha-D-mannose-specific plant lectins"/>
    <property type="match status" value="1"/>
</dbReference>
<dbReference type="FunFam" id="3.30.200.20:FF:000059">
    <property type="entry name" value="S-receptor-like serine/threonine-protein kinase"/>
    <property type="match status" value="1"/>
</dbReference>
<sequence length="810" mass="91082">MAAETSVCQEIPSIIMLFLLCVTSFTAVEARSSLSRGSHLSVEDDSDVLTSQDDTFTCGFYSVTGANAYWFAIWYTKSKEKTAVWMANREKPVNGRGSRLTLRRDGAMVLTDVDGSTAWQTNPTSTDVDSADLLNSGNLVLRDRNGKILWQSFDYPTDTLLPNQAFTNSKQLTSGIGKYMFGSGYFSLFFDGDNVLRLIYSGPEISSIYWPNPDCSNIYQCGRTNYNSSRVAVLDDMGKFSSSDGLQFNASDMGVGIKRLLKLDFDGNLRLYSLNVLTSLWVVTWEALIELCNVHGLCGRNGVCEYTPSPRCSCPPHYEPTDSTDWGKGCKPKFERTCNDSHFVELIHVDYYGFDLNYSQAISLQQCRQLCLGDCRCQAFSYRLTGQGLCFTKSSLFNGYKSPAFPGIIYLRLPKEIQATEPTNLNVSGHVCSSNVINTPEVLPSYYTNNRRSTFVYLYSFAAAIGAFEILILVLGWWLLFRKQGVPNLVEDGYRIISNQFRSFSYAELKRATRKFKEVLGSGGFGVVYKGTLEDERVVAVKRLGDEVIQGEEGFWAEVSTIGKINHMNLVRMWGFCMEAKHRLLVYEFVENGSLDKHLFSTSFLSWKDRFRVAYGIARGLAYLHHECLEWVIHCDIKPENILLDNEYEPKISDFGLAKLSQRGGIGSQVSRIRGTKGYMAPEWAMNLPITAKVDVYSYGVVILELVKGIRLSDWAVNDDGELESELNRFVSLARGRFRKGEKSWVDEIVDPRLRGNFSRNQAASMIEMGILCVEEDRNKRPTIESVAQVLLACEDETAICAPENKVTAF</sequence>
<dbReference type="GO" id="GO:0048544">
    <property type="term" value="P:recognition of pollen"/>
    <property type="evidence" value="ECO:0007669"/>
    <property type="project" value="InterPro"/>
</dbReference>
<dbReference type="PROSITE" id="PS00108">
    <property type="entry name" value="PROTEIN_KINASE_ST"/>
    <property type="match status" value="1"/>
</dbReference>
<keyword evidence="5 20" id="KW-0812">Transmembrane</keyword>
<reference evidence="26" key="1">
    <citation type="submission" date="2023-05" db="EMBL/GenBank/DDBJ databases">
        <title>Nepenthes gracilis genome sequencing.</title>
        <authorList>
            <person name="Fukushima K."/>
        </authorList>
    </citation>
    <scope>NUCLEOTIDE SEQUENCE</scope>
    <source>
        <strain evidence="26">SING2019-196</strain>
    </source>
</reference>
<dbReference type="InterPro" id="IPR017441">
    <property type="entry name" value="Protein_kinase_ATP_BS"/>
</dbReference>
<dbReference type="FunFam" id="1.10.510.10:FF:000302">
    <property type="entry name" value="Serine/threonine-protein kinase"/>
    <property type="match status" value="1"/>
</dbReference>
<proteinExistence type="inferred from homology"/>